<reference evidence="1" key="1">
    <citation type="submission" date="2022-08" db="EMBL/GenBank/DDBJ databases">
        <authorList>
            <person name="Gutierrez-Valencia J."/>
        </authorList>
    </citation>
    <scope>NUCLEOTIDE SEQUENCE</scope>
</reference>
<proteinExistence type="predicted"/>
<name>A0AAV0R4G3_9ROSI</name>
<evidence type="ECO:0000313" key="2">
    <source>
        <dbReference type="Proteomes" id="UP001154282"/>
    </source>
</evidence>
<gene>
    <name evidence="1" type="ORF">LITE_LOCUS45875</name>
</gene>
<dbReference type="AlphaFoldDB" id="A0AAV0R4G3"/>
<comment type="caution">
    <text evidence="1">The sequence shown here is derived from an EMBL/GenBank/DDBJ whole genome shotgun (WGS) entry which is preliminary data.</text>
</comment>
<accession>A0AAV0R4G3</accession>
<organism evidence="1 2">
    <name type="scientific">Linum tenue</name>
    <dbReference type="NCBI Taxonomy" id="586396"/>
    <lineage>
        <taxon>Eukaryota</taxon>
        <taxon>Viridiplantae</taxon>
        <taxon>Streptophyta</taxon>
        <taxon>Embryophyta</taxon>
        <taxon>Tracheophyta</taxon>
        <taxon>Spermatophyta</taxon>
        <taxon>Magnoliopsida</taxon>
        <taxon>eudicotyledons</taxon>
        <taxon>Gunneridae</taxon>
        <taxon>Pentapetalae</taxon>
        <taxon>rosids</taxon>
        <taxon>fabids</taxon>
        <taxon>Malpighiales</taxon>
        <taxon>Linaceae</taxon>
        <taxon>Linum</taxon>
    </lineage>
</organism>
<dbReference type="EMBL" id="CAMGYJ010000010">
    <property type="protein sequence ID" value="CAI0551238.1"/>
    <property type="molecule type" value="Genomic_DNA"/>
</dbReference>
<keyword evidence="2" id="KW-1185">Reference proteome</keyword>
<evidence type="ECO:0000313" key="1">
    <source>
        <dbReference type="EMBL" id="CAI0551238.1"/>
    </source>
</evidence>
<feature type="non-terminal residue" evidence="1">
    <location>
        <position position="65"/>
    </location>
</feature>
<protein>
    <submittedName>
        <fullName evidence="1">Uncharacterized protein</fullName>
    </submittedName>
</protein>
<dbReference type="Proteomes" id="UP001154282">
    <property type="component" value="Unassembled WGS sequence"/>
</dbReference>
<sequence length="65" mass="7289">MEGAGLSYPINKRDWLMLYVTCCQMRSIGSVQGMYMQTGSLKTRQIGSAKYYGTQSMPAMKLIGR</sequence>